<dbReference type="GO" id="GO:0016887">
    <property type="term" value="F:ATP hydrolysis activity"/>
    <property type="evidence" value="ECO:0007669"/>
    <property type="project" value="InterPro"/>
</dbReference>
<dbReference type="InterPro" id="IPR003959">
    <property type="entry name" value="ATPase_AAA_core"/>
</dbReference>
<proteinExistence type="predicted"/>
<dbReference type="GO" id="GO:0005524">
    <property type="term" value="F:ATP binding"/>
    <property type="evidence" value="ECO:0007669"/>
    <property type="project" value="InterPro"/>
</dbReference>
<dbReference type="SUPFAM" id="SSF52540">
    <property type="entry name" value="P-loop containing nucleoside triphosphate hydrolases"/>
    <property type="match status" value="1"/>
</dbReference>
<reference evidence="2" key="1">
    <citation type="submission" date="2019-02" db="EMBL/GenBank/DDBJ databases">
        <authorList>
            <person name="Gruber-Vodicka R. H."/>
            <person name="Seah K. B. B."/>
        </authorList>
    </citation>
    <scope>NUCLEOTIDE SEQUENCE</scope>
    <source>
        <strain evidence="2">BECK_BY7</strain>
    </source>
</reference>
<dbReference type="AlphaFoldDB" id="A0A450W7U6"/>
<accession>A0A450W7U6</accession>
<organism evidence="2">
    <name type="scientific">Candidatus Kentrum sp. LFY</name>
    <dbReference type="NCBI Taxonomy" id="2126342"/>
    <lineage>
        <taxon>Bacteria</taxon>
        <taxon>Pseudomonadati</taxon>
        <taxon>Pseudomonadota</taxon>
        <taxon>Gammaproteobacteria</taxon>
        <taxon>Candidatus Kentrum</taxon>
    </lineage>
</organism>
<name>A0A450W7U6_9GAMM</name>
<evidence type="ECO:0000313" key="2">
    <source>
        <dbReference type="EMBL" id="VFK13058.1"/>
    </source>
</evidence>
<dbReference type="Pfam" id="PF13304">
    <property type="entry name" value="AAA_21"/>
    <property type="match status" value="1"/>
</dbReference>
<dbReference type="Gene3D" id="3.40.50.300">
    <property type="entry name" value="P-loop containing nucleotide triphosphate hydrolases"/>
    <property type="match status" value="1"/>
</dbReference>
<evidence type="ECO:0000259" key="1">
    <source>
        <dbReference type="Pfam" id="PF13304"/>
    </source>
</evidence>
<protein>
    <submittedName>
        <fullName evidence="2">Predicted ATPase</fullName>
    </submittedName>
</protein>
<dbReference type="EMBL" id="CAADFN010000002">
    <property type="protein sequence ID" value="VFK13058.1"/>
    <property type="molecule type" value="Genomic_DNA"/>
</dbReference>
<dbReference type="InterPro" id="IPR027417">
    <property type="entry name" value="P-loop_NTPase"/>
</dbReference>
<sequence length="391" mass="44981">MKIESLEYIDHASGWRLEKTDFDRLTLLVGASGVGKSRILQVVLHLSQIADPHPFLLHWPKGVEWSIRFSISSGRVCEWAGRFETKKKDKDSFNIEFERLTINDSPVVDRDLEGIRFHGKETVKLSRRESVLDLLKEEEEIREIKNEFSKILFDDSGLNEGLLNFIGYGWRSSIIFDPKKEATLDNIRNSNEGIKSKLYRTYANRLPIFNSVREVLVEIFPYIQDIRVVLHEMNIPDFMFDGFSKKGQEMIKGVDKYIIRIQIKEIGVTDWIGEERISSGMLKTLLHIAELYLCADHSLILIDEFENSLGVNCIDEMTSTMLAPERNLQFILTSHHPYIINNIGPEYWKVVTRKGSVVTTRDAAALGIGRSKHEAFIQLINREEYSEGVTA</sequence>
<gene>
    <name evidence="2" type="ORF">BECKLFY1418C_GA0070996_100250</name>
</gene>
<feature type="domain" description="ATPase AAA-type core" evidence="1">
    <location>
        <begin position="25"/>
        <end position="341"/>
    </location>
</feature>